<dbReference type="Proteomes" id="UP000308197">
    <property type="component" value="Unassembled WGS sequence"/>
</dbReference>
<dbReference type="InParanoid" id="A0A5C3P6L7"/>
<dbReference type="AlphaFoldDB" id="A0A5C3P6L7"/>
<proteinExistence type="predicted"/>
<gene>
    <name evidence="2" type="ORF">K466DRAFT_604496</name>
</gene>
<organism evidence="2 3">
    <name type="scientific">Polyporus arcularius HHB13444</name>
    <dbReference type="NCBI Taxonomy" id="1314778"/>
    <lineage>
        <taxon>Eukaryota</taxon>
        <taxon>Fungi</taxon>
        <taxon>Dikarya</taxon>
        <taxon>Basidiomycota</taxon>
        <taxon>Agaricomycotina</taxon>
        <taxon>Agaricomycetes</taxon>
        <taxon>Polyporales</taxon>
        <taxon>Polyporaceae</taxon>
        <taxon>Polyporus</taxon>
    </lineage>
</organism>
<protein>
    <recommendedName>
        <fullName evidence="4">BTB domain-containing protein</fullName>
    </recommendedName>
</protein>
<keyword evidence="3" id="KW-1185">Reference proteome</keyword>
<evidence type="ECO:0000313" key="3">
    <source>
        <dbReference type="Proteomes" id="UP000308197"/>
    </source>
</evidence>
<name>A0A5C3P6L7_9APHY</name>
<feature type="region of interest" description="Disordered" evidence="1">
    <location>
        <begin position="314"/>
        <end position="343"/>
    </location>
</feature>
<feature type="region of interest" description="Disordered" evidence="1">
    <location>
        <begin position="1"/>
        <end position="38"/>
    </location>
</feature>
<evidence type="ECO:0000313" key="2">
    <source>
        <dbReference type="EMBL" id="TFK81443.1"/>
    </source>
</evidence>
<evidence type="ECO:0000256" key="1">
    <source>
        <dbReference type="SAM" id="MobiDB-lite"/>
    </source>
</evidence>
<sequence>MDDPEPSSSPVDRRPAKRARSETVSPPGGDIPASPSSELAISAPSDGFVRDQEFWFADGSLVLNVQGTAFRVYRDLLSKQSPVLHDLLSSLHLSPDGSCDGTPVAVLTDSPHDWRHLLPLLLPTSTIIRRTTFKLQDDFTMLSAWLRLSHKYKIANVMTFAIAALKTVYSDDYDSWIDTDRSVCGSWARPGERKVIERGKVATKRSRLLSQAIVAINFARLLNIPSILPAAFYHCACLGGAIVKGYAHDDGTTEYLSDGDVASMACKISPLPPPTTSFLSSNTCPNIMGVRREVLADLSGRIRFGLKPRRKMSARPAKRFRVKEESSDSEDGQALSGPSTGSEGYNRDQEFWFADGNLILVVRSTAFRLYMGLLSAQSSVLSQLFSAAPISSDDGTEGAKIVRLPDSPHEWRYLLHRLMPKGSGSHKSTYDLRDDFPMISALLRLSDKYKMTDVTQYAIVALKTLFPESYNAWLDQNYGTGRGMPAAMLSRAVAAIHFARLFDIPSLLPTAFYRCACLGGAIVKGYTHPDGTVEYLSTDDLVRCINGMQSLTAATTEYALLLRNYLPHPGKKCKKGGPGGACRALWQKEVKEKLSKDWHRVLGNHALRGVIETFPALSALCDDCKKAAEALLEERRRKLWRDLPKMFDIKTDVGRWPAHAQA</sequence>
<feature type="compositionally biased region" description="Polar residues" evidence="1">
    <location>
        <begin position="1"/>
        <end position="10"/>
    </location>
</feature>
<evidence type="ECO:0008006" key="4">
    <source>
        <dbReference type="Google" id="ProtNLM"/>
    </source>
</evidence>
<accession>A0A5C3P6L7</accession>
<dbReference type="EMBL" id="ML211603">
    <property type="protein sequence ID" value="TFK81443.1"/>
    <property type="molecule type" value="Genomic_DNA"/>
</dbReference>
<dbReference type="InterPro" id="IPR011333">
    <property type="entry name" value="SKP1/BTB/POZ_sf"/>
</dbReference>
<dbReference type="Gene3D" id="3.30.710.10">
    <property type="entry name" value="Potassium Channel Kv1.1, Chain A"/>
    <property type="match status" value="1"/>
</dbReference>
<reference evidence="2 3" key="1">
    <citation type="journal article" date="2019" name="Nat. Ecol. Evol.">
        <title>Megaphylogeny resolves global patterns of mushroom evolution.</title>
        <authorList>
            <person name="Varga T."/>
            <person name="Krizsan K."/>
            <person name="Foldi C."/>
            <person name="Dima B."/>
            <person name="Sanchez-Garcia M."/>
            <person name="Sanchez-Ramirez S."/>
            <person name="Szollosi G.J."/>
            <person name="Szarkandi J.G."/>
            <person name="Papp V."/>
            <person name="Albert L."/>
            <person name="Andreopoulos W."/>
            <person name="Angelini C."/>
            <person name="Antonin V."/>
            <person name="Barry K.W."/>
            <person name="Bougher N.L."/>
            <person name="Buchanan P."/>
            <person name="Buyck B."/>
            <person name="Bense V."/>
            <person name="Catcheside P."/>
            <person name="Chovatia M."/>
            <person name="Cooper J."/>
            <person name="Damon W."/>
            <person name="Desjardin D."/>
            <person name="Finy P."/>
            <person name="Geml J."/>
            <person name="Haridas S."/>
            <person name="Hughes K."/>
            <person name="Justo A."/>
            <person name="Karasinski D."/>
            <person name="Kautmanova I."/>
            <person name="Kiss B."/>
            <person name="Kocsube S."/>
            <person name="Kotiranta H."/>
            <person name="LaButti K.M."/>
            <person name="Lechner B.E."/>
            <person name="Liimatainen K."/>
            <person name="Lipzen A."/>
            <person name="Lukacs Z."/>
            <person name="Mihaltcheva S."/>
            <person name="Morgado L.N."/>
            <person name="Niskanen T."/>
            <person name="Noordeloos M.E."/>
            <person name="Ohm R.A."/>
            <person name="Ortiz-Santana B."/>
            <person name="Ovrebo C."/>
            <person name="Racz N."/>
            <person name="Riley R."/>
            <person name="Savchenko A."/>
            <person name="Shiryaev A."/>
            <person name="Soop K."/>
            <person name="Spirin V."/>
            <person name="Szebenyi C."/>
            <person name="Tomsovsky M."/>
            <person name="Tulloss R.E."/>
            <person name="Uehling J."/>
            <person name="Grigoriev I.V."/>
            <person name="Vagvolgyi C."/>
            <person name="Papp T."/>
            <person name="Martin F.M."/>
            <person name="Miettinen O."/>
            <person name="Hibbett D.S."/>
            <person name="Nagy L.G."/>
        </authorList>
    </citation>
    <scope>NUCLEOTIDE SEQUENCE [LARGE SCALE GENOMIC DNA]</scope>
    <source>
        <strain evidence="2 3">HHB13444</strain>
    </source>
</reference>